<organism evidence="3 4">
    <name type="scientific">Entomortierella parvispora</name>
    <dbReference type="NCBI Taxonomy" id="205924"/>
    <lineage>
        <taxon>Eukaryota</taxon>
        <taxon>Fungi</taxon>
        <taxon>Fungi incertae sedis</taxon>
        <taxon>Mucoromycota</taxon>
        <taxon>Mortierellomycotina</taxon>
        <taxon>Mortierellomycetes</taxon>
        <taxon>Mortierellales</taxon>
        <taxon>Mortierellaceae</taxon>
        <taxon>Entomortierella</taxon>
    </lineage>
</organism>
<dbReference type="InterPro" id="IPR005018">
    <property type="entry name" value="DOMON_domain"/>
</dbReference>
<name>A0A9P3LW75_9FUNG</name>
<evidence type="ECO:0000313" key="3">
    <source>
        <dbReference type="EMBL" id="GJJ72520.1"/>
    </source>
</evidence>
<proteinExistence type="predicted"/>
<reference evidence="3" key="2">
    <citation type="journal article" date="2022" name="Microbiol. Resour. Announc.">
        <title>Whole-Genome Sequence of Entomortierella parvispora E1425, a Mucoromycotan Fungus Associated with Burkholderiaceae-Related Endosymbiotic Bacteria.</title>
        <authorList>
            <person name="Herlambang A."/>
            <person name="Guo Y."/>
            <person name="Takashima Y."/>
            <person name="Narisawa K."/>
            <person name="Ohta H."/>
            <person name="Nishizawa T."/>
        </authorList>
    </citation>
    <scope>NUCLEOTIDE SEQUENCE</scope>
    <source>
        <strain evidence="3">E1425</strain>
    </source>
</reference>
<evidence type="ECO:0000259" key="2">
    <source>
        <dbReference type="PROSITE" id="PS50836"/>
    </source>
</evidence>
<dbReference type="Proteomes" id="UP000827284">
    <property type="component" value="Unassembled WGS sequence"/>
</dbReference>
<gene>
    <name evidence="3" type="ORF">EMPS_04878</name>
</gene>
<comment type="caution">
    <text evidence="3">The sequence shown here is derived from an EMBL/GenBank/DDBJ whole genome shotgun (WGS) entry which is preliminary data.</text>
</comment>
<sequence>MVFPKSIIDPIRKGYMFCLLPILSATVFLSLATAQTQSLELCSAQICISASIFSEDTSTIEFSLFSKIPVGWVGLGMGGNSVSMNGNDLAICWPNMTGSGAVISQRSARNNGQPSVLTETVAFQVQQNKSGLTPSSFDFVCTYSRPLSLSTSPIAPTATSINVIYAIGLQAVSGSSNPQQASIAQHAFTGNGVLNIQRRQGASSDPNNTITEPLGGSLNSGSAQSELAKMLKDENIYNTLVQVHDRVFG</sequence>
<dbReference type="Gene3D" id="2.60.40.1210">
    <property type="entry name" value="Cellobiose dehydrogenase, cytochrome domain"/>
    <property type="match status" value="1"/>
</dbReference>
<keyword evidence="4" id="KW-1185">Reference proteome</keyword>
<dbReference type="SMART" id="SM00664">
    <property type="entry name" value="DoH"/>
    <property type="match status" value="1"/>
</dbReference>
<dbReference type="PANTHER" id="PTHR47797:SF3">
    <property type="entry name" value="CYTOCHROME B561 DOMAIN-CONTAINING PROTEIN"/>
    <property type="match status" value="1"/>
</dbReference>
<dbReference type="InterPro" id="IPR015920">
    <property type="entry name" value="Cellobiose_DH-like_cyt"/>
</dbReference>
<feature type="region of interest" description="Disordered" evidence="1">
    <location>
        <begin position="199"/>
        <end position="218"/>
    </location>
</feature>
<dbReference type="SUPFAM" id="SSF49344">
    <property type="entry name" value="CBD9-like"/>
    <property type="match status" value="1"/>
</dbReference>
<dbReference type="PROSITE" id="PS50836">
    <property type="entry name" value="DOMON"/>
    <property type="match status" value="1"/>
</dbReference>
<dbReference type="AlphaFoldDB" id="A0A9P3LW75"/>
<evidence type="ECO:0000313" key="4">
    <source>
        <dbReference type="Proteomes" id="UP000827284"/>
    </source>
</evidence>
<dbReference type="EMBL" id="BQFW01000007">
    <property type="protein sequence ID" value="GJJ72520.1"/>
    <property type="molecule type" value="Genomic_DNA"/>
</dbReference>
<dbReference type="Pfam" id="PF16010">
    <property type="entry name" value="CDH-cyt"/>
    <property type="match status" value="1"/>
</dbReference>
<dbReference type="OrthoDB" id="366214at2759"/>
<protein>
    <recommendedName>
        <fullName evidence="2">DOMON domain-containing protein</fullName>
    </recommendedName>
</protein>
<accession>A0A9P3LW75</accession>
<feature type="domain" description="DOMON" evidence="2">
    <location>
        <begin position="44"/>
        <end position="168"/>
    </location>
</feature>
<reference evidence="3" key="1">
    <citation type="submission" date="2021-11" db="EMBL/GenBank/DDBJ databases">
        <authorList>
            <person name="Herlambang A."/>
            <person name="Guo Y."/>
            <person name="Takashima Y."/>
            <person name="Nishizawa T."/>
        </authorList>
    </citation>
    <scope>NUCLEOTIDE SEQUENCE</scope>
    <source>
        <strain evidence="3">E1425</strain>
    </source>
</reference>
<dbReference type="PANTHER" id="PTHR47797">
    <property type="entry name" value="DEHYDROGENASE, PUTATIVE (AFU_ORTHOLOGUE AFUA_8G05805)-RELATED"/>
    <property type="match status" value="1"/>
</dbReference>
<evidence type="ECO:0000256" key="1">
    <source>
        <dbReference type="SAM" id="MobiDB-lite"/>
    </source>
</evidence>